<keyword evidence="8" id="KW-0472">Membrane</keyword>
<protein>
    <recommendedName>
        <fullName evidence="2 11">Protein Nef</fullName>
    </recommendedName>
</protein>
<evidence type="ECO:0000256" key="4">
    <source>
        <dbReference type="ARBA" id="ARBA00022581"/>
    </source>
</evidence>
<evidence type="ECO:0000256" key="6">
    <source>
        <dbReference type="ARBA" id="ARBA00022870"/>
    </source>
</evidence>
<reference evidence="12" key="1">
    <citation type="journal article" date="2011" name="AIDS Res. Hum. Retroviruses">
        <title>Full-Length Genome Sequence of a Simian Immunodeficiency Virus from a Wild-Captured Sun-Tailed Monkey in Gabon Provides Evidence for a Species-Specific Monophyletic SIVsun Lineage.</title>
        <authorList>
            <person name="Liegeois F."/>
            <person name="Butel C."/>
            <person name="Mouinga-Ondeme A."/>
            <person name="Verrier D."/>
            <person name="Motsch P."/>
            <person name="Gonzalez J.P."/>
            <person name="Peeters M."/>
            <person name="Rouet F."/>
            <person name="Onanga R."/>
        </authorList>
    </citation>
    <scope>NUCLEOTIDE SEQUENCE</scope>
    <source>
        <strain evidence="12">SIVsunK08_Gab</strain>
    </source>
</reference>
<evidence type="ECO:0000313" key="12">
    <source>
        <dbReference type="EMBL" id="CBY88602.1"/>
    </source>
</evidence>
<evidence type="ECO:0000256" key="2">
    <source>
        <dbReference type="ARBA" id="ARBA00013526"/>
    </source>
</evidence>
<dbReference type="GO" id="GO:0005525">
    <property type="term" value="F:GTP binding"/>
    <property type="evidence" value="ECO:0007669"/>
    <property type="project" value="InterPro"/>
</dbReference>
<keyword evidence="6" id="KW-1043">Host membrane</keyword>
<evidence type="ECO:0000256" key="8">
    <source>
        <dbReference type="ARBA" id="ARBA00023136"/>
    </source>
</evidence>
<name>F4N9Q3_SIV</name>
<organism evidence="12">
    <name type="scientific">Simian immunodeficiency virus</name>
    <name type="common">SIV</name>
    <dbReference type="NCBI Taxonomy" id="11723"/>
    <lineage>
        <taxon>Viruses</taxon>
        <taxon>Riboviria</taxon>
        <taxon>Pararnavirae</taxon>
        <taxon>Artverviricota</taxon>
        <taxon>Revtraviricetes</taxon>
        <taxon>Ortervirales</taxon>
        <taxon>Retroviridae</taxon>
        <taxon>Orthoretrovirinae</taxon>
        <taxon>Lentivirus</taxon>
        <taxon>Lentivirus simimdef</taxon>
    </lineage>
</organism>
<keyword evidence="5 11" id="KW-0519">Myristate</keyword>
<organismHost>
    <name type="scientific">Pan troglodytes</name>
    <name type="common">Chimpanzee</name>
    <dbReference type="NCBI Taxonomy" id="9598"/>
</organismHost>
<evidence type="ECO:0000256" key="1">
    <source>
        <dbReference type="ARBA" id="ARBA00006933"/>
    </source>
</evidence>
<dbReference type="Gene3D" id="3.30.62.10">
    <property type="entry name" value="Nef Regulatory Factor"/>
    <property type="match status" value="1"/>
</dbReference>
<dbReference type="SUPFAM" id="SSF55671">
    <property type="entry name" value="Regulatory factor Nef"/>
    <property type="match status" value="1"/>
</dbReference>
<organismHost>
    <name type="scientific">Cercopithecidae</name>
    <name type="common">Old World monkeys</name>
    <dbReference type="NCBI Taxonomy" id="9527"/>
</organismHost>
<dbReference type="InterPro" id="IPR027481">
    <property type="entry name" value="HIV-1_Nef_core_sf"/>
</dbReference>
<keyword evidence="10 11" id="KW-0449">Lipoprotein</keyword>
<dbReference type="Pfam" id="PF00469">
    <property type="entry name" value="F-protein"/>
    <property type="match status" value="1"/>
</dbReference>
<sequence length="208" mass="23827">MGNAFGKPSEIGWVRTLFKLRAGSGTRAEPAGRTYHKIRGETEPLRSSPDGGLEELEEAEVGFPVRPQRPLTQPTYKNLLDLSFFIKEKGGLEGLWYSKTREEIIDFYAENEWGIIPGWQTYTAGPGPRYPKTFGWLWKLMPVTIDEDRDPNHPCQALLHSSQQGVNEDPWGERLVWTFDSTLASDFKAIQKHPEEFKHVRSLHWEAD</sequence>
<evidence type="ECO:0000256" key="5">
    <source>
        <dbReference type="ARBA" id="ARBA00022707"/>
    </source>
</evidence>
<keyword evidence="9 11" id="KW-0899">Viral immunoevasion</keyword>
<dbReference type="InterPro" id="IPR001558">
    <property type="entry name" value="HIV_Nef"/>
</dbReference>
<dbReference type="EMBL" id="FR751162">
    <property type="protein sequence ID" value="CBY88602.1"/>
    <property type="molecule type" value="Genomic_DNA"/>
</dbReference>
<keyword evidence="3" id="KW-1032">Host cell membrane</keyword>
<evidence type="ECO:0000256" key="11">
    <source>
        <dbReference type="RuleBase" id="RU000344"/>
    </source>
</evidence>
<evidence type="ECO:0000256" key="3">
    <source>
        <dbReference type="ARBA" id="ARBA00022511"/>
    </source>
</evidence>
<evidence type="ECO:0000256" key="7">
    <source>
        <dbReference type="ARBA" id="ARBA00023026"/>
    </source>
</evidence>
<evidence type="ECO:0000256" key="10">
    <source>
        <dbReference type="ARBA" id="ARBA00023288"/>
    </source>
</evidence>
<gene>
    <name evidence="12" type="primary">nef</name>
</gene>
<keyword evidence="4" id="KW-0945">Host-virus interaction</keyword>
<accession>F4N9Q3</accession>
<keyword evidence="7 11" id="KW-0843">Virulence</keyword>
<evidence type="ECO:0000256" key="9">
    <source>
        <dbReference type="ARBA" id="ARBA00023280"/>
    </source>
</evidence>
<comment type="similarity">
    <text evidence="1 11">Belongs to the lentivirus primate group Nef protein family.</text>
</comment>
<proteinExistence type="inferred from homology"/>